<proteinExistence type="predicted"/>
<sequence length="71" mass="7825">LLLKYHLYLGDLASAVQKADFSNDVCIFSDFSNLLEKYLGEGACANGRMPRDRIPGLIPDLSRRPPKEGAS</sequence>
<name>A0AAV4QAX8_9ARAC</name>
<accession>A0AAV4QAX8</accession>
<keyword evidence="2" id="KW-1185">Reference proteome</keyword>
<reference evidence="1 2" key="1">
    <citation type="submission" date="2021-06" db="EMBL/GenBank/DDBJ databases">
        <title>Caerostris darwini draft genome.</title>
        <authorList>
            <person name="Kono N."/>
            <person name="Arakawa K."/>
        </authorList>
    </citation>
    <scope>NUCLEOTIDE SEQUENCE [LARGE SCALE GENOMIC DNA]</scope>
</reference>
<gene>
    <name evidence="1" type="ORF">CDAR_388331</name>
</gene>
<comment type="caution">
    <text evidence="1">The sequence shown here is derived from an EMBL/GenBank/DDBJ whole genome shotgun (WGS) entry which is preliminary data.</text>
</comment>
<feature type="non-terminal residue" evidence="1">
    <location>
        <position position="1"/>
    </location>
</feature>
<protein>
    <submittedName>
        <fullName evidence="1">Uncharacterized protein</fullName>
    </submittedName>
</protein>
<dbReference type="EMBL" id="BPLQ01004060">
    <property type="protein sequence ID" value="GIY05150.1"/>
    <property type="molecule type" value="Genomic_DNA"/>
</dbReference>
<evidence type="ECO:0000313" key="2">
    <source>
        <dbReference type="Proteomes" id="UP001054837"/>
    </source>
</evidence>
<dbReference type="Proteomes" id="UP001054837">
    <property type="component" value="Unassembled WGS sequence"/>
</dbReference>
<dbReference type="AlphaFoldDB" id="A0AAV4QAX8"/>
<evidence type="ECO:0000313" key="1">
    <source>
        <dbReference type="EMBL" id="GIY05150.1"/>
    </source>
</evidence>
<organism evidence="1 2">
    <name type="scientific">Caerostris darwini</name>
    <dbReference type="NCBI Taxonomy" id="1538125"/>
    <lineage>
        <taxon>Eukaryota</taxon>
        <taxon>Metazoa</taxon>
        <taxon>Ecdysozoa</taxon>
        <taxon>Arthropoda</taxon>
        <taxon>Chelicerata</taxon>
        <taxon>Arachnida</taxon>
        <taxon>Araneae</taxon>
        <taxon>Araneomorphae</taxon>
        <taxon>Entelegynae</taxon>
        <taxon>Araneoidea</taxon>
        <taxon>Araneidae</taxon>
        <taxon>Caerostris</taxon>
    </lineage>
</organism>